<feature type="region of interest" description="Disordered" evidence="7">
    <location>
        <begin position="254"/>
        <end position="290"/>
    </location>
</feature>
<dbReference type="PANTHER" id="PTHR23427">
    <property type="entry name" value="SURFEIT LOCUS PROTEIN"/>
    <property type="match status" value="1"/>
</dbReference>
<dbReference type="STRING" id="76728.AQ490_03690"/>
<dbReference type="InterPro" id="IPR002994">
    <property type="entry name" value="Surf1/Shy1"/>
</dbReference>
<evidence type="ECO:0000256" key="5">
    <source>
        <dbReference type="ARBA" id="ARBA00023136"/>
    </source>
</evidence>
<evidence type="ECO:0000256" key="1">
    <source>
        <dbReference type="ARBA" id="ARBA00004370"/>
    </source>
</evidence>
<keyword evidence="4" id="KW-1133">Transmembrane helix</keyword>
<sequence length="290" mass="31457">MSYRFLLSRRWLLLTLLGLVLIPVMVKLGFWQFHRHEDRVANNDQIAATLKSRPVPVGELTAPGREVSGDRVWRSVTATGRYDTRHEVVARQRTAADEATIGYFVITPLVMDDGNALLVNRGWVSPGNDITTYPDVPPAPRGEVTVTGRLRPDETTGNSGIKNKQGLPDRQIMLINSELLAGGLPYPLVGGYVELSGTSPQPKGEQPELVPGPDHSSIGNHLAYAIQWWLFTAMVPVGWVVLARREHRDLLAQANGTRPPAGGAAGPGGTVPAPAPDADQRPEPAQATRP</sequence>
<proteinExistence type="inferred from homology"/>
<comment type="similarity">
    <text evidence="2 6">Belongs to the SURF1 family.</text>
</comment>
<organism evidence="8 9">
    <name type="scientific">Wenjunlia vitaminophila</name>
    <name type="common">Streptomyces vitaminophilus</name>
    <dbReference type="NCBI Taxonomy" id="76728"/>
    <lineage>
        <taxon>Bacteria</taxon>
        <taxon>Bacillati</taxon>
        <taxon>Actinomycetota</taxon>
        <taxon>Actinomycetes</taxon>
        <taxon>Kitasatosporales</taxon>
        <taxon>Streptomycetaceae</taxon>
        <taxon>Wenjunlia</taxon>
    </lineage>
</organism>
<dbReference type="CDD" id="cd06662">
    <property type="entry name" value="SURF1"/>
    <property type="match status" value="1"/>
</dbReference>
<comment type="subcellular location">
    <subcellularLocation>
        <location evidence="6">Cell membrane</location>
        <topology evidence="6">Multi-pass membrane protein</topology>
    </subcellularLocation>
    <subcellularLocation>
        <location evidence="1">Membrane</location>
    </subcellularLocation>
</comment>
<evidence type="ECO:0000256" key="3">
    <source>
        <dbReference type="ARBA" id="ARBA00022692"/>
    </source>
</evidence>
<evidence type="ECO:0000313" key="9">
    <source>
        <dbReference type="Proteomes" id="UP000050867"/>
    </source>
</evidence>
<evidence type="ECO:0000256" key="6">
    <source>
        <dbReference type="RuleBase" id="RU363076"/>
    </source>
</evidence>
<evidence type="ECO:0000256" key="4">
    <source>
        <dbReference type="ARBA" id="ARBA00022989"/>
    </source>
</evidence>
<dbReference type="EMBL" id="LLZU01000013">
    <property type="protein sequence ID" value="KRV49306.1"/>
    <property type="molecule type" value="Genomic_DNA"/>
</dbReference>
<dbReference type="GO" id="GO:0005886">
    <property type="term" value="C:plasma membrane"/>
    <property type="evidence" value="ECO:0007669"/>
    <property type="project" value="UniProtKB-SubCell"/>
</dbReference>
<reference evidence="8 9" key="1">
    <citation type="submission" date="2015-10" db="EMBL/GenBank/DDBJ databases">
        <title>Draft genome sequence of pyrrolomycin-producing Streptomyces vitaminophilus.</title>
        <authorList>
            <person name="Graham D.E."/>
            <person name="Mahan K.M."/>
            <person name="Klingeman D.M."/>
            <person name="Hettich R.L."/>
            <person name="Parry R.J."/>
        </authorList>
    </citation>
    <scope>NUCLEOTIDE SEQUENCE [LARGE SCALE GENOMIC DNA]</scope>
    <source>
        <strain evidence="8 9">ATCC 31673</strain>
    </source>
</reference>
<dbReference type="InterPro" id="IPR045214">
    <property type="entry name" value="Surf1/Surf4"/>
</dbReference>
<protein>
    <recommendedName>
        <fullName evidence="6">SURF1-like protein</fullName>
    </recommendedName>
</protein>
<name>A0A0T6LT79_WENVI</name>
<keyword evidence="9" id="KW-1185">Reference proteome</keyword>
<evidence type="ECO:0000256" key="7">
    <source>
        <dbReference type="SAM" id="MobiDB-lite"/>
    </source>
</evidence>
<accession>A0A0T6LT79</accession>
<keyword evidence="3" id="KW-0812">Transmembrane</keyword>
<comment type="caution">
    <text evidence="8">The sequence shown here is derived from an EMBL/GenBank/DDBJ whole genome shotgun (WGS) entry which is preliminary data.</text>
</comment>
<dbReference type="Proteomes" id="UP000050867">
    <property type="component" value="Unassembled WGS sequence"/>
</dbReference>
<dbReference type="AlphaFoldDB" id="A0A0T6LT79"/>
<dbReference type="PROSITE" id="PS50895">
    <property type="entry name" value="SURF1"/>
    <property type="match status" value="1"/>
</dbReference>
<keyword evidence="5" id="KW-0472">Membrane</keyword>
<gene>
    <name evidence="8" type="ORF">AQ490_03690</name>
</gene>
<dbReference type="PANTHER" id="PTHR23427:SF2">
    <property type="entry name" value="SURFEIT LOCUS PROTEIN 1"/>
    <property type="match status" value="1"/>
</dbReference>
<evidence type="ECO:0000313" key="8">
    <source>
        <dbReference type="EMBL" id="KRV49306.1"/>
    </source>
</evidence>
<keyword evidence="6" id="KW-1003">Cell membrane</keyword>
<dbReference type="RefSeq" id="WP_018385019.1">
    <property type="nucleotide sequence ID" value="NZ_LLZU01000013.1"/>
</dbReference>
<dbReference type="Pfam" id="PF02104">
    <property type="entry name" value="SURF1"/>
    <property type="match status" value="1"/>
</dbReference>
<dbReference type="eggNOG" id="COG3346">
    <property type="taxonomic scope" value="Bacteria"/>
</dbReference>
<evidence type="ECO:0000256" key="2">
    <source>
        <dbReference type="ARBA" id="ARBA00007165"/>
    </source>
</evidence>